<dbReference type="RefSeq" id="WP_080039156.1">
    <property type="nucleotide sequence ID" value="NZ_CP017717.1"/>
</dbReference>
<reference evidence="2" key="1">
    <citation type="journal article" date="2017" name="Med. Chem. Commun.">
        <title>Nonomuraea sp. ATCC 55076 harbours the largest actinomycete chromosome to date and the kistamicin biosynthetic gene cluster.</title>
        <authorList>
            <person name="Nazari B."/>
            <person name="Forneris C.C."/>
            <person name="Gibson M.I."/>
            <person name="Moon K."/>
            <person name="Schramma K.R."/>
            <person name="Seyedsayamdost M.R."/>
        </authorList>
    </citation>
    <scope>NUCLEOTIDE SEQUENCE [LARGE SCALE GENOMIC DNA]</scope>
    <source>
        <strain evidence="2">ATCC 55076</strain>
    </source>
</reference>
<evidence type="ECO:0000313" key="1">
    <source>
        <dbReference type="EMBL" id="AQZ62964.1"/>
    </source>
</evidence>
<protein>
    <submittedName>
        <fullName evidence="1">Uncharacterized protein</fullName>
    </submittedName>
</protein>
<keyword evidence="2" id="KW-1185">Reference proteome</keyword>
<organism evidence="1 2">
    <name type="scientific">[Actinomadura] parvosata subsp. kistnae</name>
    <dbReference type="NCBI Taxonomy" id="1909395"/>
    <lineage>
        <taxon>Bacteria</taxon>
        <taxon>Bacillati</taxon>
        <taxon>Actinomycetota</taxon>
        <taxon>Actinomycetes</taxon>
        <taxon>Streptosporangiales</taxon>
        <taxon>Streptosporangiaceae</taxon>
        <taxon>Nonomuraea</taxon>
    </lineage>
</organism>
<dbReference type="EMBL" id="CP017717">
    <property type="protein sequence ID" value="AQZ62964.1"/>
    <property type="molecule type" value="Genomic_DNA"/>
</dbReference>
<gene>
    <name evidence="1" type="ORF">BKM31_17170</name>
</gene>
<evidence type="ECO:0000313" key="2">
    <source>
        <dbReference type="Proteomes" id="UP000190797"/>
    </source>
</evidence>
<accession>A0A1U9ZYE4</accession>
<name>A0A1U9ZYE4_9ACTN</name>
<dbReference type="Proteomes" id="UP000190797">
    <property type="component" value="Chromosome"/>
</dbReference>
<proteinExistence type="predicted"/>
<dbReference type="KEGG" id="noa:BKM31_17170"/>
<sequence>MESVDLTGGAGRRCWEDIGVLDRPIGTPHWLARFLREATWPHSPITPSARRPWLIPVQRFLVAGDGLAL</sequence>
<dbReference type="AlphaFoldDB" id="A0A1U9ZYE4"/>